<accession>A0ABT3IEV1</accession>
<comment type="caution">
    <text evidence="1">The sequence shown here is derived from an EMBL/GenBank/DDBJ whole genome shotgun (WGS) entry which is preliminary data.</text>
</comment>
<protein>
    <recommendedName>
        <fullName evidence="3">Helix-turn-helix type 11 domain-containing protein</fullName>
    </recommendedName>
</protein>
<evidence type="ECO:0000313" key="2">
    <source>
        <dbReference type="Proteomes" id="UP001207742"/>
    </source>
</evidence>
<evidence type="ECO:0008006" key="3">
    <source>
        <dbReference type="Google" id="ProtNLM"/>
    </source>
</evidence>
<reference evidence="1 2" key="1">
    <citation type="submission" date="2022-10" db="EMBL/GenBank/DDBJ databases">
        <title>Chitinophaga nivalis PC15 sp. nov., isolated from Pyeongchang county, South Korea.</title>
        <authorList>
            <person name="Trinh H.N."/>
        </authorList>
    </citation>
    <scope>NUCLEOTIDE SEQUENCE [LARGE SCALE GENOMIC DNA]</scope>
    <source>
        <strain evidence="1 2">PC14</strain>
    </source>
</reference>
<dbReference type="Proteomes" id="UP001207742">
    <property type="component" value="Unassembled WGS sequence"/>
</dbReference>
<proteinExistence type="predicted"/>
<keyword evidence="2" id="KW-1185">Reference proteome</keyword>
<dbReference type="SUPFAM" id="SSF46785">
    <property type="entry name" value="Winged helix' DNA-binding domain"/>
    <property type="match status" value="1"/>
</dbReference>
<dbReference type="InterPro" id="IPR036390">
    <property type="entry name" value="WH_DNA-bd_sf"/>
</dbReference>
<evidence type="ECO:0000313" key="1">
    <source>
        <dbReference type="EMBL" id="MCW3482483.1"/>
    </source>
</evidence>
<sequence>MAIMKYINRLKYIDYMIQRKATGNLDHFAKRNNVSRSTLSEILNDMKEMGYPIKYDRGRRTYYYEEAGEMISCLFLKYGEVLPREKMKQIGMIDKLCFSPTAVFELCK</sequence>
<organism evidence="1 2">
    <name type="scientific">Chitinophaga nivalis</name>
    <dbReference type="NCBI Taxonomy" id="2991709"/>
    <lineage>
        <taxon>Bacteria</taxon>
        <taxon>Pseudomonadati</taxon>
        <taxon>Bacteroidota</taxon>
        <taxon>Chitinophagia</taxon>
        <taxon>Chitinophagales</taxon>
        <taxon>Chitinophagaceae</taxon>
        <taxon>Chitinophaga</taxon>
    </lineage>
</organism>
<dbReference type="EMBL" id="JAPDNS010000001">
    <property type="protein sequence ID" value="MCW3482483.1"/>
    <property type="molecule type" value="Genomic_DNA"/>
</dbReference>
<gene>
    <name evidence="1" type="ORF">OL497_01130</name>
</gene>
<name>A0ABT3IEV1_9BACT</name>
<dbReference type="RefSeq" id="WP_264726896.1">
    <property type="nucleotide sequence ID" value="NZ_JAPDNR010000001.1"/>
</dbReference>